<evidence type="ECO:0000313" key="2">
    <source>
        <dbReference type="Proteomes" id="UP001234787"/>
    </source>
</evidence>
<keyword evidence="2" id="KW-1185">Reference proteome</keyword>
<dbReference type="AlphaFoldDB" id="A0AAD3NU25"/>
<gene>
    <name evidence="1" type="ORF">SUGI_1498270</name>
</gene>
<protein>
    <submittedName>
        <fullName evidence="1">Uncharacterized protein</fullName>
    </submittedName>
</protein>
<dbReference type="Proteomes" id="UP001234787">
    <property type="component" value="Unassembled WGS sequence"/>
</dbReference>
<reference evidence="1" key="1">
    <citation type="submission" date="2022-12" db="EMBL/GenBank/DDBJ databases">
        <title>Chromosome-Level Genome Assembly of Japanese Cedar (Cryptomeriajaponica D. Don).</title>
        <authorList>
            <person name="Fujino T."/>
            <person name="Yamaguchi K."/>
            <person name="Yokoyama T."/>
            <person name="Hamanaka T."/>
            <person name="Harazono Y."/>
            <person name="Kamada H."/>
            <person name="Kobayashi W."/>
            <person name="Ujino-Ihara T."/>
            <person name="Uchiyama K."/>
            <person name="Matsumoto A."/>
            <person name="Izuno A."/>
            <person name="Tsumura Y."/>
            <person name="Toyoda A."/>
            <person name="Shigenobu S."/>
            <person name="Moriguchi Y."/>
            <person name="Ueno S."/>
            <person name="Kasahara M."/>
        </authorList>
    </citation>
    <scope>NUCLEOTIDE SEQUENCE</scope>
</reference>
<accession>A0AAD3NU25</accession>
<proteinExistence type="predicted"/>
<comment type="caution">
    <text evidence="1">The sequence shown here is derived from an EMBL/GenBank/DDBJ whole genome shotgun (WGS) entry which is preliminary data.</text>
</comment>
<sequence>MGRYYHSEITALTGQTSIVINAWFGPQRLVLVTRVFCSGRGSVVVVAVACRGPERVYVLAACGVFILDCLSELWGGRAETGWIASEFRYSGVERQGGSASVLVGDGGLD</sequence>
<evidence type="ECO:0000313" key="1">
    <source>
        <dbReference type="EMBL" id="GLJ59238.1"/>
    </source>
</evidence>
<name>A0AAD3NU25_CRYJA</name>
<organism evidence="1 2">
    <name type="scientific">Cryptomeria japonica</name>
    <name type="common">Japanese cedar</name>
    <name type="synonym">Cupressus japonica</name>
    <dbReference type="NCBI Taxonomy" id="3369"/>
    <lineage>
        <taxon>Eukaryota</taxon>
        <taxon>Viridiplantae</taxon>
        <taxon>Streptophyta</taxon>
        <taxon>Embryophyta</taxon>
        <taxon>Tracheophyta</taxon>
        <taxon>Spermatophyta</taxon>
        <taxon>Pinopsida</taxon>
        <taxon>Pinidae</taxon>
        <taxon>Conifers II</taxon>
        <taxon>Cupressales</taxon>
        <taxon>Cupressaceae</taxon>
        <taxon>Cryptomeria</taxon>
    </lineage>
</organism>
<dbReference type="EMBL" id="BSEH01000765">
    <property type="protein sequence ID" value="GLJ59238.1"/>
    <property type="molecule type" value="Genomic_DNA"/>
</dbReference>